<dbReference type="GO" id="GO:0032259">
    <property type="term" value="P:methylation"/>
    <property type="evidence" value="ECO:0007669"/>
    <property type="project" value="UniProtKB-KW"/>
</dbReference>
<dbReference type="CDD" id="cd02440">
    <property type="entry name" value="AdoMet_MTases"/>
    <property type="match status" value="1"/>
</dbReference>
<dbReference type="SUPFAM" id="SSF53335">
    <property type="entry name" value="S-adenosyl-L-methionine-dependent methyltransferases"/>
    <property type="match status" value="1"/>
</dbReference>
<name>A0A9D1SK37_9FIRM</name>
<reference evidence="5" key="1">
    <citation type="submission" date="2020-10" db="EMBL/GenBank/DDBJ databases">
        <authorList>
            <person name="Gilroy R."/>
        </authorList>
    </citation>
    <scope>NUCLEOTIDE SEQUENCE</scope>
    <source>
        <strain evidence="5">9366</strain>
    </source>
</reference>
<dbReference type="EMBL" id="DVNJ01000010">
    <property type="protein sequence ID" value="HIU62557.1"/>
    <property type="molecule type" value="Genomic_DNA"/>
</dbReference>
<sequence>MLKKDNNTDVEIVRENYNKNAQLEWERLEGFHFEFEITKHYLKKYLRGKTVLDIGGGPGRYSVWLAQQGYDVTLVDLSESNIKLAKQKFKEFGVQAKAHVCDARDLSGLDLSTFDNVLIMGPLYHLSDVEDRKKCVLEAKKHLAKDGILFASFITLTAGLNYYLDTAPEQLIYEPAMDLFDRMERDESWSGMAFTQATFINSVEVLPFFDELGFEKLSLLGQEGLTGPRLTKIENSDEEVRKTYLETSLRVCENPQYYAYSDHLLYVGKRKDE</sequence>
<dbReference type="InterPro" id="IPR041698">
    <property type="entry name" value="Methyltransf_25"/>
</dbReference>
<keyword evidence="2" id="KW-0808">Transferase</keyword>
<evidence type="ECO:0000256" key="2">
    <source>
        <dbReference type="ARBA" id="ARBA00022679"/>
    </source>
</evidence>
<dbReference type="PANTHER" id="PTHR43464:SF19">
    <property type="entry name" value="UBIQUINONE BIOSYNTHESIS O-METHYLTRANSFERASE, MITOCHONDRIAL"/>
    <property type="match status" value="1"/>
</dbReference>
<protein>
    <submittedName>
        <fullName evidence="5">Class I SAM-dependent methyltransferase</fullName>
    </submittedName>
</protein>
<evidence type="ECO:0000313" key="6">
    <source>
        <dbReference type="Proteomes" id="UP000824145"/>
    </source>
</evidence>
<reference evidence="5" key="2">
    <citation type="journal article" date="2021" name="PeerJ">
        <title>Extensive microbial diversity within the chicken gut microbiome revealed by metagenomics and culture.</title>
        <authorList>
            <person name="Gilroy R."/>
            <person name="Ravi A."/>
            <person name="Getino M."/>
            <person name="Pursley I."/>
            <person name="Horton D.L."/>
            <person name="Alikhan N.F."/>
            <person name="Baker D."/>
            <person name="Gharbi K."/>
            <person name="Hall N."/>
            <person name="Watson M."/>
            <person name="Adriaenssens E.M."/>
            <person name="Foster-Nyarko E."/>
            <person name="Jarju S."/>
            <person name="Secka A."/>
            <person name="Antonio M."/>
            <person name="Oren A."/>
            <person name="Chaudhuri R.R."/>
            <person name="La Ragione R."/>
            <person name="Hildebrand F."/>
            <person name="Pallen M.J."/>
        </authorList>
    </citation>
    <scope>NUCLEOTIDE SEQUENCE</scope>
    <source>
        <strain evidence="5">9366</strain>
    </source>
</reference>
<dbReference type="GO" id="GO:0008168">
    <property type="term" value="F:methyltransferase activity"/>
    <property type="evidence" value="ECO:0007669"/>
    <property type="project" value="UniProtKB-KW"/>
</dbReference>
<feature type="domain" description="Methyltransferase" evidence="4">
    <location>
        <begin position="51"/>
        <end position="147"/>
    </location>
</feature>
<organism evidence="5 6">
    <name type="scientific">Candidatus Caccalectryoclostridium excrementigallinarum</name>
    <dbReference type="NCBI Taxonomy" id="2840710"/>
    <lineage>
        <taxon>Bacteria</taxon>
        <taxon>Bacillati</taxon>
        <taxon>Bacillota</taxon>
        <taxon>Clostridia</taxon>
        <taxon>Christensenellales</taxon>
        <taxon>Christensenellaceae</taxon>
        <taxon>Christensenellaceae incertae sedis</taxon>
        <taxon>Candidatus Caccalectryoclostridium</taxon>
    </lineage>
</organism>
<accession>A0A9D1SK37</accession>
<dbReference type="PANTHER" id="PTHR43464">
    <property type="entry name" value="METHYLTRANSFERASE"/>
    <property type="match status" value="1"/>
</dbReference>
<evidence type="ECO:0000313" key="5">
    <source>
        <dbReference type="EMBL" id="HIU62557.1"/>
    </source>
</evidence>
<dbReference type="Proteomes" id="UP000824145">
    <property type="component" value="Unassembled WGS sequence"/>
</dbReference>
<evidence type="ECO:0000259" key="4">
    <source>
        <dbReference type="Pfam" id="PF13649"/>
    </source>
</evidence>
<proteinExistence type="predicted"/>
<evidence type="ECO:0000256" key="1">
    <source>
        <dbReference type="ARBA" id="ARBA00022603"/>
    </source>
</evidence>
<gene>
    <name evidence="5" type="ORF">IAB07_02165</name>
</gene>
<keyword evidence="1 5" id="KW-0489">Methyltransferase</keyword>
<comment type="caution">
    <text evidence="5">The sequence shown here is derived from an EMBL/GenBank/DDBJ whole genome shotgun (WGS) entry which is preliminary data.</text>
</comment>
<keyword evidence="3" id="KW-0949">S-adenosyl-L-methionine</keyword>
<dbReference type="Pfam" id="PF13649">
    <property type="entry name" value="Methyltransf_25"/>
    <property type="match status" value="1"/>
</dbReference>
<dbReference type="AlphaFoldDB" id="A0A9D1SK37"/>
<dbReference type="InterPro" id="IPR029063">
    <property type="entry name" value="SAM-dependent_MTases_sf"/>
</dbReference>
<dbReference type="Gene3D" id="3.40.50.150">
    <property type="entry name" value="Vaccinia Virus protein VP39"/>
    <property type="match status" value="1"/>
</dbReference>
<evidence type="ECO:0000256" key="3">
    <source>
        <dbReference type="ARBA" id="ARBA00022691"/>
    </source>
</evidence>